<evidence type="ECO:0000313" key="1">
    <source>
        <dbReference type="EMBL" id="ACO00016.1"/>
    </source>
</evidence>
<reference evidence="2" key="1">
    <citation type="submission" date="2009-03" db="EMBL/GenBank/DDBJ databases">
        <title>Brucella melitensis ATCC 23457 whole genome shotgun sequencing project.</title>
        <authorList>
            <person name="Setubal J.C."/>
            <person name="Boyle S."/>
            <person name="Crasta O.R."/>
            <person name="Gillespie J.J."/>
            <person name="Kenyon R.W."/>
            <person name="Lu J."/>
            <person name="Mane S."/>
            <person name="Nagrani S."/>
            <person name="Shallom J.M."/>
            <person name="Shallom S."/>
            <person name="Shukla M."/>
            <person name="Snyder E.E."/>
            <person name="Sobral B.W."/>
            <person name="Wattam A.R."/>
            <person name="Will R."/>
            <person name="Williams K."/>
            <person name="Yoo H."/>
            <person name="Munk C."/>
            <person name="Tapia R."/>
            <person name="Han C."/>
            <person name="Detter J.C."/>
            <person name="Bruce D."/>
            <person name="Brettin T.S."/>
        </authorList>
    </citation>
    <scope>NUCLEOTIDE SEQUENCE [LARGE SCALE GENOMIC DNA]</scope>
    <source>
        <strain evidence="2">ATCC 23457</strain>
    </source>
</reference>
<dbReference type="EMBL" id="CP001488">
    <property type="protein sequence ID" value="ACO00016.1"/>
    <property type="molecule type" value="Genomic_DNA"/>
</dbReference>
<dbReference type="AlphaFoldDB" id="C0RGQ8"/>
<protein>
    <submittedName>
        <fullName evidence="1">Uncharacterized protein</fullName>
    </submittedName>
</protein>
<organism evidence="1 2">
    <name type="scientific">Brucella melitensis biotype 2 (strain ATCC 23457)</name>
    <dbReference type="NCBI Taxonomy" id="546272"/>
    <lineage>
        <taxon>Bacteria</taxon>
        <taxon>Pseudomonadati</taxon>
        <taxon>Pseudomonadota</taxon>
        <taxon>Alphaproteobacteria</taxon>
        <taxon>Hyphomicrobiales</taxon>
        <taxon>Brucellaceae</taxon>
        <taxon>Brucella/Ochrobactrum group</taxon>
        <taxon>Brucella</taxon>
    </lineage>
</organism>
<accession>C0RGQ8</accession>
<sequence>MKCHVILPLVVFLNPKFSAILDVSSKPNFPANGRNPGRLHHRWSISDISVLNRP</sequence>
<proteinExistence type="predicted"/>
<gene>
    <name evidence="1" type="ordered locus">BMEA_A0216</name>
</gene>
<dbReference type="HOGENOM" id="CLU_3041104_0_0_5"/>
<dbReference type="Proteomes" id="UP000001748">
    <property type="component" value="Chromosome I"/>
</dbReference>
<evidence type="ECO:0000313" key="2">
    <source>
        <dbReference type="Proteomes" id="UP000001748"/>
    </source>
</evidence>
<dbReference type="KEGG" id="bmi:BMEA_A0216"/>
<name>C0RGQ8_BRUMB</name>